<evidence type="ECO:0000256" key="3">
    <source>
        <dbReference type="PIRNR" id="PIRNR033490"/>
    </source>
</evidence>
<dbReference type="PIRSF" id="PIRSF033490">
    <property type="entry name" value="MazF"/>
    <property type="match status" value="1"/>
</dbReference>
<evidence type="ECO:0000313" key="5">
    <source>
        <dbReference type="Proteomes" id="UP000050509"/>
    </source>
</evidence>
<evidence type="ECO:0000256" key="1">
    <source>
        <dbReference type="ARBA" id="ARBA00007521"/>
    </source>
</evidence>
<reference evidence="4 5" key="1">
    <citation type="submission" date="2015-09" db="EMBL/GenBank/DDBJ databases">
        <title>Draft genome sequence of Kouleothrix aurantiaca JCM 19913.</title>
        <authorList>
            <person name="Hemp J."/>
        </authorList>
    </citation>
    <scope>NUCLEOTIDE SEQUENCE [LARGE SCALE GENOMIC DNA]</scope>
    <source>
        <strain evidence="4 5">COM-B</strain>
    </source>
</reference>
<dbReference type="PANTHER" id="PTHR33988:SF2">
    <property type="entry name" value="ENDORIBONUCLEASE MAZF"/>
    <property type="match status" value="1"/>
</dbReference>
<evidence type="ECO:0000313" key="4">
    <source>
        <dbReference type="EMBL" id="KPV52841.1"/>
    </source>
</evidence>
<dbReference type="AlphaFoldDB" id="A0A0P9F8D9"/>
<keyword evidence="3" id="KW-0540">Nuclease</keyword>
<keyword evidence="3" id="KW-0378">Hydrolase</keyword>
<dbReference type="Gene3D" id="2.30.30.110">
    <property type="match status" value="1"/>
</dbReference>
<dbReference type="PANTHER" id="PTHR33988">
    <property type="entry name" value="ENDORIBONUCLEASE MAZF-RELATED"/>
    <property type="match status" value="1"/>
</dbReference>
<keyword evidence="2" id="KW-1277">Toxin-antitoxin system</keyword>
<dbReference type="Proteomes" id="UP000050509">
    <property type="component" value="Unassembled WGS sequence"/>
</dbReference>
<dbReference type="InterPro" id="IPR003477">
    <property type="entry name" value="PemK-like"/>
</dbReference>
<dbReference type="PATRIC" id="fig|186479.3.peg.8163"/>
<dbReference type="GO" id="GO:0004521">
    <property type="term" value="F:RNA endonuclease activity"/>
    <property type="evidence" value="ECO:0007669"/>
    <property type="project" value="TreeGrafter"/>
</dbReference>
<dbReference type="EMBL" id="LJCR01000414">
    <property type="protein sequence ID" value="KPV52841.1"/>
    <property type="molecule type" value="Genomic_DNA"/>
</dbReference>
<dbReference type="Pfam" id="PF02452">
    <property type="entry name" value="PemK_toxin"/>
    <property type="match status" value="1"/>
</dbReference>
<keyword evidence="3" id="KW-0255">Endonuclease</keyword>
<dbReference type="InterPro" id="IPR011067">
    <property type="entry name" value="Plasmid_toxin/cell-grow_inhib"/>
</dbReference>
<comment type="caution">
    <text evidence="4">The sequence shown here is derived from an EMBL/GenBank/DDBJ whole genome shotgun (WGS) entry which is preliminary data.</text>
</comment>
<dbReference type="GO" id="GO:0016787">
    <property type="term" value="F:hydrolase activity"/>
    <property type="evidence" value="ECO:0007669"/>
    <property type="project" value="UniProtKB-KW"/>
</dbReference>
<comment type="function">
    <text evidence="3">Toxic component of a type II toxin-antitoxin (TA) system.</text>
</comment>
<dbReference type="GO" id="GO:0006402">
    <property type="term" value="P:mRNA catabolic process"/>
    <property type="evidence" value="ECO:0007669"/>
    <property type="project" value="TreeGrafter"/>
</dbReference>
<accession>A0A0P9F8D9</accession>
<evidence type="ECO:0000256" key="2">
    <source>
        <dbReference type="ARBA" id="ARBA00022649"/>
    </source>
</evidence>
<dbReference type="GO" id="GO:0016075">
    <property type="term" value="P:rRNA catabolic process"/>
    <property type="evidence" value="ECO:0007669"/>
    <property type="project" value="TreeGrafter"/>
</dbReference>
<dbReference type="SUPFAM" id="SSF50118">
    <property type="entry name" value="Cell growth inhibitor/plasmid maintenance toxic component"/>
    <property type="match status" value="1"/>
</dbReference>
<dbReference type="EC" id="3.1.-.-" evidence="3"/>
<name>A0A0P9F8D9_9CHLR</name>
<dbReference type="GO" id="GO:0003677">
    <property type="term" value="F:DNA binding"/>
    <property type="evidence" value="ECO:0007669"/>
    <property type="project" value="InterPro"/>
</dbReference>
<protein>
    <recommendedName>
        <fullName evidence="3">mRNA interferase</fullName>
        <ecNumber evidence="3">3.1.-.-</ecNumber>
    </recommendedName>
</protein>
<gene>
    <name evidence="4" type="ORF">SE17_13075</name>
</gene>
<sequence>MARVLRGEIWWADLNPVRGHEQAGVRPVLIISHDIFNQRSGTVIALAITSQEPNAGFPLTLEITTSTLPKRSWVKISQIRTLSVERLSNRLGEIQPEELDDVIDGLNEIVGGF</sequence>
<comment type="similarity">
    <text evidence="1 3">Belongs to the PemK/MazF family.</text>
</comment>
<proteinExistence type="inferred from homology"/>
<organism evidence="4 5">
    <name type="scientific">Kouleothrix aurantiaca</name>
    <dbReference type="NCBI Taxonomy" id="186479"/>
    <lineage>
        <taxon>Bacteria</taxon>
        <taxon>Bacillati</taxon>
        <taxon>Chloroflexota</taxon>
        <taxon>Chloroflexia</taxon>
        <taxon>Chloroflexales</taxon>
        <taxon>Roseiflexineae</taxon>
        <taxon>Roseiflexaceae</taxon>
        <taxon>Kouleothrix</taxon>
    </lineage>
</organism>
<keyword evidence="5" id="KW-1185">Reference proteome</keyword>